<dbReference type="InterPro" id="IPR011989">
    <property type="entry name" value="ARM-like"/>
</dbReference>
<comment type="caution">
    <text evidence="3">The sequence shown here is derived from an EMBL/GenBank/DDBJ whole genome shotgun (WGS) entry which is preliminary data.</text>
</comment>
<dbReference type="AlphaFoldDB" id="A0ABD2JBM9"/>
<feature type="repeat" description="HEAT" evidence="1">
    <location>
        <begin position="143"/>
        <end position="180"/>
    </location>
</feature>
<evidence type="ECO:0000313" key="4">
    <source>
        <dbReference type="Proteomes" id="UP001620645"/>
    </source>
</evidence>
<evidence type="ECO:0000256" key="2">
    <source>
        <dbReference type="SAM" id="MobiDB-lite"/>
    </source>
</evidence>
<organism evidence="3 4">
    <name type="scientific">Heterodera schachtii</name>
    <name type="common">Sugarbeet cyst nematode worm</name>
    <name type="synonym">Tylenchus schachtii</name>
    <dbReference type="NCBI Taxonomy" id="97005"/>
    <lineage>
        <taxon>Eukaryota</taxon>
        <taxon>Metazoa</taxon>
        <taxon>Ecdysozoa</taxon>
        <taxon>Nematoda</taxon>
        <taxon>Chromadorea</taxon>
        <taxon>Rhabditida</taxon>
        <taxon>Tylenchina</taxon>
        <taxon>Tylenchomorpha</taxon>
        <taxon>Tylenchoidea</taxon>
        <taxon>Heteroderidae</taxon>
        <taxon>Heteroderinae</taxon>
        <taxon>Heterodera</taxon>
    </lineage>
</organism>
<proteinExistence type="predicted"/>
<dbReference type="PROSITE" id="PS50077">
    <property type="entry name" value="HEAT_REPEAT"/>
    <property type="match status" value="1"/>
</dbReference>
<feature type="compositionally biased region" description="Basic and acidic residues" evidence="2">
    <location>
        <begin position="36"/>
        <end position="50"/>
    </location>
</feature>
<evidence type="ECO:0000313" key="3">
    <source>
        <dbReference type="EMBL" id="KAL3088026.1"/>
    </source>
</evidence>
<dbReference type="InterPro" id="IPR021133">
    <property type="entry name" value="HEAT_type_2"/>
</dbReference>
<dbReference type="SUPFAM" id="SSF140990">
    <property type="entry name" value="FtsH protease domain-like"/>
    <property type="match status" value="1"/>
</dbReference>
<reference evidence="3 4" key="1">
    <citation type="submission" date="2024-10" db="EMBL/GenBank/DDBJ databases">
        <authorList>
            <person name="Kim D."/>
        </authorList>
    </citation>
    <scope>NUCLEOTIDE SEQUENCE [LARGE SCALE GENOMIC DNA]</scope>
    <source>
        <strain evidence="3">Taebaek</strain>
    </source>
</reference>
<evidence type="ECO:0000256" key="1">
    <source>
        <dbReference type="PROSITE-ProRule" id="PRU00103"/>
    </source>
</evidence>
<name>A0ABD2JBM9_HETSC</name>
<keyword evidence="4" id="KW-1185">Reference proteome</keyword>
<dbReference type="EMBL" id="JBICCN010000168">
    <property type="protein sequence ID" value="KAL3088026.1"/>
    <property type="molecule type" value="Genomic_DNA"/>
</dbReference>
<protein>
    <submittedName>
        <fullName evidence="3">Uncharacterized protein</fullName>
    </submittedName>
</protein>
<dbReference type="PANTHER" id="PTHR21467">
    <property type="entry name" value="PROTEIN PHOSPHATASE 4 REGULATORY SUBUNIT 4 PPP4R4"/>
    <property type="match status" value="1"/>
</dbReference>
<dbReference type="SUPFAM" id="SSF48371">
    <property type="entry name" value="ARM repeat"/>
    <property type="match status" value="1"/>
</dbReference>
<feature type="region of interest" description="Disordered" evidence="2">
    <location>
        <begin position="1"/>
        <end position="50"/>
    </location>
</feature>
<dbReference type="Gene3D" id="1.25.10.10">
    <property type="entry name" value="Leucine-rich Repeat Variant"/>
    <property type="match status" value="1"/>
</dbReference>
<dbReference type="PANTHER" id="PTHR21467:SF0">
    <property type="entry name" value="SERINE_THREONINE-PROTEIN PHOSPHATASE 4 REGULATORY SUBUNIT 4"/>
    <property type="match status" value="1"/>
</dbReference>
<dbReference type="InterPro" id="IPR039918">
    <property type="entry name" value="PPP4R4"/>
</dbReference>
<feature type="compositionally biased region" description="Low complexity" evidence="2">
    <location>
        <begin position="7"/>
        <end position="21"/>
    </location>
</feature>
<gene>
    <name evidence="3" type="ORF">niasHS_009312</name>
</gene>
<sequence length="399" mass="44361">MRKENNKNSAASTDSDANAKSGGDASPTAPTEEEGEKISANEQQKEQRKSLDALYAAAREEFDLDMSPLDSAMKTLREGREIQKLSVLRNLVELVEGEPDEALHRLLPMMQVVPLAVAQAGSGNMVILLVSNEINSTGCCTLLLPCIIQLCKDEDPSVREAILSSMALCLPHFSKDAKKPVLLPLLLNLDFACQQNATNATQQQTTAQKQAADQISNIRLQLCRTLPKIKQYLMFPNNDESLSNLERVVRELLASEQNALSRQLIQQKCQHNGVTFSLVDESIYYLLTVLIRRPVFTFGMTVAKPRENYSQKQLVARLQMQFGGTVAESLKFGNVVLDNHDKSDRLYCARYIKIPSSASDGTDPMELDPKKTLRFLLQFSTKIKPDRCHTECPSVTANS</sequence>
<accession>A0ABD2JBM9</accession>
<dbReference type="Proteomes" id="UP001620645">
    <property type="component" value="Unassembled WGS sequence"/>
</dbReference>
<dbReference type="InterPro" id="IPR016024">
    <property type="entry name" value="ARM-type_fold"/>
</dbReference>
<dbReference type="InterPro" id="IPR037219">
    <property type="entry name" value="Peptidase_M41-like"/>
</dbReference>